<keyword evidence="2" id="KW-1185">Reference proteome</keyword>
<organism evidence="1 2">
    <name type="scientific">Haloferax marinum</name>
    <dbReference type="NCBI Taxonomy" id="2666143"/>
    <lineage>
        <taxon>Archaea</taxon>
        <taxon>Methanobacteriati</taxon>
        <taxon>Methanobacteriota</taxon>
        <taxon>Stenosarchaea group</taxon>
        <taxon>Halobacteria</taxon>
        <taxon>Halobacteriales</taxon>
        <taxon>Haloferacaceae</taxon>
        <taxon>Haloferax</taxon>
    </lineage>
</organism>
<dbReference type="OrthoDB" id="282026at2157"/>
<accession>A0A6A8G9J7</accession>
<protein>
    <submittedName>
        <fullName evidence="1">Uncharacterized protein</fullName>
    </submittedName>
</protein>
<comment type="caution">
    <text evidence="1">The sequence shown here is derived from an EMBL/GenBank/DDBJ whole genome shotgun (WGS) entry which is preliminary data.</text>
</comment>
<evidence type="ECO:0000313" key="1">
    <source>
        <dbReference type="EMBL" id="MRW97744.1"/>
    </source>
</evidence>
<proteinExistence type="predicted"/>
<name>A0A6A8G9J7_9EURY</name>
<dbReference type="AlphaFoldDB" id="A0A6A8G9J7"/>
<sequence>MDEYTAVFEIDSKTDAYAIERLMDRLYDSLREESRTLVEGASNSTAVLEQFESIRDAARRPTPGKLTVIYESRDEEFDG</sequence>
<gene>
    <name evidence="1" type="ORF">GJR99_14335</name>
</gene>
<dbReference type="EMBL" id="WKJQ01000001">
    <property type="protein sequence ID" value="MRW97744.1"/>
    <property type="molecule type" value="Genomic_DNA"/>
</dbReference>
<reference evidence="1 2" key="1">
    <citation type="submission" date="2019-11" db="EMBL/GenBank/DDBJ databases">
        <title>Whole genome sequence of Haloferax sp. MBLA0078.</title>
        <authorList>
            <person name="Seo M.-J."/>
            <person name="Cho E.-S."/>
        </authorList>
    </citation>
    <scope>NUCLEOTIDE SEQUENCE [LARGE SCALE GENOMIC DNA]</scope>
    <source>
        <strain evidence="1 2">MBLA0078</strain>
    </source>
</reference>
<dbReference type="RefSeq" id="WP_151113316.1">
    <property type="nucleotide sequence ID" value="NZ_WKJQ01000001.1"/>
</dbReference>
<evidence type="ECO:0000313" key="2">
    <source>
        <dbReference type="Proteomes" id="UP000443423"/>
    </source>
</evidence>
<dbReference type="Proteomes" id="UP000443423">
    <property type="component" value="Unassembled WGS sequence"/>
</dbReference>